<protein>
    <submittedName>
        <fullName evidence="1">Uncharacterized protein</fullName>
    </submittedName>
</protein>
<accession>A0A0F9PXH6</accession>
<proteinExistence type="predicted"/>
<comment type="caution">
    <text evidence="1">The sequence shown here is derived from an EMBL/GenBank/DDBJ whole genome shotgun (WGS) entry which is preliminary data.</text>
</comment>
<organism evidence="1">
    <name type="scientific">marine sediment metagenome</name>
    <dbReference type="NCBI Taxonomy" id="412755"/>
    <lineage>
        <taxon>unclassified sequences</taxon>
        <taxon>metagenomes</taxon>
        <taxon>ecological metagenomes</taxon>
    </lineage>
</organism>
<gene>
    <name evidence="1" type="ORF">LCGC14_1163640</name>
</gene>
<dbReference type="AlphaFoldDB" id="A0A0F9PXH6"/>
<sequence length="592" mass="66389">MPLFPVGDDRNKAVFEDSALYEFRICPRPCKAFGVKVDEICDGGQEIDTSTVPTIDFWTNNSAQGSFKYLTELELNPIITSGIYKITFRSRLTFNLEGPDTIVNSPFYIRFDAFARKAVNPEGSVAFGFHSYLPEWVMTFKRNGWGGRFEPGETIEFQITRNHVGDATQTLVFDMCPKDHESKCGGNELRYQFCLCPIHKDNKCSCNYPVKDLHWYIIGTPPNTLFSEDWAFEWTNPETCCINSVELFGDFHGLMYIEYNGDVNKSGQRFLPETPSKVFPDGDERNFESLVPVLSGDEGFRCDRLRYKLVTTGSDQYYYINNHGIQHGLLPGERITVNATIEDENCPGLRELAGIYVETVGLIGGYVQEVVPTITSSGIDINKYIVKVKGDDILLSSSDFTPYKVGDYVAVQKLGMVPPQGYPTNGQWFDGETFRDPVPHITDQNVPKVDANDGWVRFISEYVIEVGYYNEEFLGSPVIGQEFSSTDLVGETIKIVQGKGEGQIRTITELRVSSTGLRDLCVVDSIFDPAPNSTSRFKIISSTVYDISDAVLIEAGFSLDALGTNDGIMGTYSPNFYLNDIPPENARDVLYR</sequence>
<dbReference type="EMBL" id="LAZR01005696">
    <property type="protein sequence ID" value="KKM97877.1"/>
    <property type="molecule type" value="Genomic_DNA"/>
</dbReference>
<reference evidence="1" key="1">
    <citation type="journal article" date="2015" name="Nature">
        <title>Complex archaea that bridge the gap between prokaryotes and eukaryotes.</title>
        <authorList>
            <person name="Spang A."/>
            <person name="Saw J.H."/>
            <person name="Jorgensen S.L."/>
            <person name="Zaremba-Niedzwiedzka K."/>
            <person name="Martijn J."/>
            <person name="Lind A.E."/>
            <person name="van Eijk R."/>
            <person name="Schleper C."/>
            <person name="Guy L."/>
            <person name="Ettema T.J."/>
        </authorList>
    </citation>
    <scope>NUCLEOTIDE SEQUENCE</scope>
</reference>
<name>A0A0F9PXH6_9ZZZZ</name>
<feature type="non-terminal residue" evidence="1">
    <location>
        <position position="592"/>
    </location>
</feature>
<evidence type="ECO:0000313" key="1">
    <source>
        <dbReference type="EMBL" id="KKM97877.1"/>
    </source>
</evidence>